<dbReference type="SUPFAM" id="SSF63829">
    <property type="entry name" value="Calcium-dependent phosphotriesterase"/>
    <property type="match status" value="1"/>
</dbReference>
<comment type="caution">
    <text evidence="2">The sequence shown here is derived from an EMBL/GenBank/DDBJ whole genome shotgun (WGS) entry which is preliminary data.</text>
</comment>
<gene>
    <name evidence="2" type="ORF">I5M27_05835</name>
</gene>
<dbReference type="EMBL" id="JAEHFX010000002">
    <property type="protein sequence ID" value="MBK0402497.1"/>
    <property type="molecule type" value="Genomic_DNA"/>
</dbReference>
<evidence type="ECO:0000313" key="2">
    <source>
        <dbReference type="EMBL" id="MBK0402497.1"/>
    </source>
</evidence>
<dbReference type="InterPro" id="IPR008979">
    <property type="entry name" value="Galactose-bd-like_sf"/>
</dbReference>
<dbReference type="Proteomes" id="UP000644147">
    <property type="component" value="Unassembled WGS sequence"/>
</dbReference>
<sequence>MSKLYKTLLLATMFTVGISDASKLIAQSQVQTFSKRIASGNDDVEENLASGGLDFTSSDLELTEDGGNQIIAMRFTGVTIPVGAVITKAYIQFGVDELHSGPTNLTIKGEAVNNSAAIINVNGNISARTRTNASVNWIPAAWLVANAEGPDQATPDLKNVVQEIVGRSGWQSGNAMTFLVTGNGRRNAHAYDGKPAQAPQLKVEYAMPIVFQTNIAASSDDAEERGSNASITPGAVVLNSYDLELTYDEVTTGNQYVGLRFTNIDVPKSAIITKAYIQFTQNEIKNEMIDNQAAFMMIQGQAADNAGTFTTAVNNISSRATTNSLALWNIMPAWNVQDEAGANQRTPDLTNIVNEIRMRGGWKPGNAMSFILNGSGRRIAQSFDKSATASAKLVIEYAPNPPAPGNFPVARNSVWQYHDRGIDLGTTWKDVTFNAAGWDYGAGVLGYGDPVATTLSFGNSSSNKQPTSYLRHAFNASNVALYDTLVYKIRRDDGAVVYLNGVEQFRTNMPTGTITYNTWAASTTDSQNETTYFTFKVPSAQLINGLNVLAVEMHQDRANSSDMTFDMEVAGQLKYIKPDSQVFTLGSNWKFLADGTDQGTVWASEIFNDAAWQTGDAALGYGNGDETTNVGFGADAANKHITTYFRKTFTVADTAEFKALEMRLIRDDAAVVYLNGTEVLRSNLMAGPLNYLTTAVNFVEGADETTPVIAYIDKQLLKQGTNTIAVEVHKFNNTETDLRFDLSLKLLLNARPLTPVTSIFACDPKTSAEIGCFTSVKPTAQTQTFVFPETHDFQLIAKSGTTQYTSGATGAIPGGNDFTGFVGKLGSSSEGYLSINHENSPGGVSMLKLHLDAVNKVWSVDSVKKVNFGPVVLTQTNCSGGVTPWGTVITSEETYGTGDANNDGYQDLGWQVEIDPETGKVIDHDGDGTPDKLWALGRMAHENVAVGADSITVYQAEDGGSSAVYKFVTSQKGKLSNGTLYVLQRDNATSTTGTWIVVPNTTQADRNNTRTIAQTLGATNWNGAEDIEFGPDGKMYFTSKGTGTIWRFQDNGTTVSGIEAWVTNTQYPITHSGGTQNENFGTGIDNLTFDSEGNLWALQDGGRAHLWVIRPDHTPANPKVDLFATTPAGSESTGLTFTPDFKYGFISFQHPSGSNNADQIDAAGNVVRYNAPTTIVFARKENLGKAAMTPEFELGADVVLCQGDSVQLKAFSGADAVVKWTGNQTDSVLTVSTSGMYYATAYANNGKTYTDSVRVTVAQMPVANLGNDIALCGTTTTTLDAGNAGMNYLWNTGATTQTISATTSGKYLVTITNPLGGCVASDSINVAFNPLPVVNLGPDVTLCATCNMTLDAGTGFVSYLWSNGATTSTINVATAGTYVVTVTDANGCTATDTIVIGKITGTLDEVLAKQMISVYPNPFQTETNIELNLTEKSEVKVEVYDLAGKKIETLTDGKLSAGKNSLKFRREGAAAKGVYFLHITINDQVAVRKIMKL</sequence>
<dbReference type="Gene3D" id="2.60.120.260">
    <property type="entry name" value="Galactose-binding domain-like"/>
    <property type="match status" value="2"/>
</dbReference>
<dbReference type="PANTHER" id="PTHR35399">
    <property type="entry name" value="SLR8030 PROTEIN"/>
    <property type="match status" value="1"/>
</dbReference>
<dbReference type="SUPFAM" id="SSF49785">
    <property type="entry name" value="Galactose-binding domain-like"/>
    <property type="match status" value="1"/>
</dbReference>
<dbReference type="Gene3D" id="2.60.40.740">
    <property type="match status" value="1"/>
</dbReference>
<evidence type="ECO:0000259" key="1">
    <source>
        <dbReference type="Pfam" id="PF18962"/>
    </source>
</evidence>
<name>A0ABS1BZD9_9BACT</name>
<dbReference type="NCBIfam" id="TIGR04183">
    <property type="entry name" value="Por_Secre_tail"/>
    <property type="match status" value="1"/>
</dbReference>
<dbReference type="InterPro" id="IPR008557">
    <property type="entry name" value="PhoX"/>
</dbReference>
<protein>
    <submittedName>
        <fullName evidence="2">DUF839 domain-containing protein</fullName>
    </submittedName>
</protein>
<feature type="domain" description="Secretion system C-terminal sorting" evidence="1">
    <location>
        <begin position="1414"/>
        <end position="1490"/>
    </location>
</feature>
<dbReference type="RefSeq" id="WP_200505241.1">
    <property type="nucleotide sequence ID" value="NZ_JAEHFX010000002.1"/>
</dbReference>
<keyword evidence="3" id="KW-1185">Reference proteome</keyword>
<proteinExistence type="predicted"/>
<reference evidence="2 3" key="1">
    <citation type="submission" date="2020-12" db="EMBL/GenBank/DDBJ databases">
        <title>Bacterial novel species Adhaeribacter sp. BT258 isolated from soil.</title>
        <authorList>
            <person name="Jung H.-Y."/>
        </authorList>
    </citation>
    <scope>NUCLEOTIDE SEQUENCE [LARGE SCALE GENOMIC DNA]</scope>
    <source>
        <strain evidence="2 3">BT258</strain>
    </source>
</reference>
<organism evidence="2 3">
    <name type="scientific">Adhaeribacter terrigena</name>
    <dbReference type="NCBI Taxonomy" id="2793070"/>
    <lineage>
        <taxon>Bacteria</taxon>
        <taxon>Pseudomonadati</taxon>
        <taxon>Bacteroidota</taxon>
        <taxon>Cytophagia</taxon>
        <taxon>Cytophagales</taxon>
        <taxon>Hymenobacteraceae</taxon>
        <taxon>Adhaeribacter</taxon>
    </lineage>
</organism>
<dbReference type="Pfam" id="PF18962">
    <property type="entry name" value="Por_Secre_tail"/>
    <property type="match status" value="1"/>
</dbReference>
<accession>A0ABS1BZD9</accession>
<dbReference type="PANTHER" id="PTHR35399:SF2">
    <property type="entry name" value="DUF839 DOMAIN-CONTAINING PROTEIN"/>
    <property type="match status" value="1"/>
</dbReference>
<dbReference type="InterPro" id="IPR026444">
    <property type="entry name" value="Secre_tail"/>
</dbReference>
<dbReference type="Pfam" id="PF05787">
    <property type="entry name" value="PhoX"/>
    <property type="match status" value="1"/>
</dbReference>
<evidence type="ECO:0000313" key="3">
    <source>
        <dbReference type="Proteomes" id="UP000644147"/>
    </source>
</evidence>